<evidence type="ECO:0000313" key="3">
    <source>
        <dbReference type="Proteomes" id="UP000315700"/>
    </source>
</evidence>
<evidence type="ECO:0000256" key="1">
    <source>
        <dbReference type="SAM" id="Phobius"/>
    </source>
</evidence>
<evidence type="ECO:0000313" key="2">
    <source>
        <dbReference type="EMBL" id="QDT53315.1"/>
    </source>
</evidence>
<protein>
    <submittedName>
        <fullName evidence="2">Uncharacterized protein</fullName>
    </submittedName>
</protein>
<keyword evidence="1" id="KW-1133">Transmembrane helix</keyword>
<dbReference type="RefSeq" id="WP_145028432.1">
    <property type="nucleotide sequence ID" value="NZ_CP036271.1"/>
</dbReference>
<accession>A0A517SB27</accession>
<dbReference type="KEGG" id="ccos:Pan44_13310"/>
<organism evidence="2 3">
    <name type="scientific">Caulifigura coniformis</name>
    <dbReference type="NCBI Taxonomy" id="2527983"/>
    <lineage>
        <taxon>Bacteria</taxon>
        <taxon>Pseudomonadati</taxon>
        <taxon>Planctomycetota</taxon>
        <taxon>Planctomycetia</taxon>
        <taxon>Planctomycetales</taxon>
        <taxon>Planctomycetaceae</taxon>
        <taxon>Caulifigura</taxon>
    </lineage>
</organism>
<dbReference type="Proteomes" id="UP000315700">
    <property type="component" value="Chromosome"/>
</dbReference>
<keyword evidence="1" id="KW-0812">Transmembrane</keyword>
<reference evidence="2 3" key="1">
    <citation type="submission" date="2019-02" db="EMBL/GenBank/DDBJ databases">
        <title>Deep-cultivation of Planctomycetes and their phenomic and genomic characterization uncovers novel biology.</title>
        <authorList>
            <person name="Wiegand S."/>
            <person name="Jogler M."/>
            <person name="Boedeker C."/>
            <person name="Pinto D."/>
            <person name="Vollmers J."/>
            <person name="Rivas-Marin E."/>
            <person name="Kohn T."/>
            <person name="Peeters S.H."/>
            <person name="Heuer A."/>
            <person name="Rast P."/>
            <person name="Oberbeckmann S."/>
            <person name="Bunk B."/>
            <person name="Jeske O."/>
            <person name="Meyerdierks A."/>
            <person name="Storesund J.E."/>
            <person name="Kallscheuer N."/>
            <person name="Luecker S."/>
            <person name="Lage O.M."/>
            <person name="Pohl T."/>
            <person name="Merkel B.J."/>
            <person name="Hornburger P."/>
            <person name="Mueller R.-W."/>
            <person name="Bruemmer F."/>
            <person name="Labrenz M."/>
            <person name="Spormann A.M."/>
            <person name="Op den Camp H."/>
            <person name="Overmann J."/>
            <person name="Amann R."/>
            <person name="Jetten M.S.M."/>
            <person name="Mascher T."/>
            <person name="Medema M.H."/>
            <person name="Devos D.P."/>
            <person name="Kaster A.-K."/>
            <person name="Ovreas L."/>
            <person name="Rohde M."/>
            <person name="Galperin M.Y."/>
            <person name="Jogler C."/>
        </authorList>
    </citation>
    <scope>NUCLEOTIDE SEQUENCE [LARGE SCALE GENOMIC DNA]</scope>
    <source>
        <strain evidence="2 3">Pan44</strain>
    </source>
</reference>
<dbReference type="InParanoid" id="A0A517SB27"/>
<keyword evidence="3" id="KW-1185">Reference proteome</keyword>
<dbReference type="InterPro" id="IPR011044">
    <property type="entry name" value="Quino_amine_DH_bsu"/>
</dbReference>
<dbReference type="AlphaFoldDB" id="A0A517SB27"/>
<gene>
    <name evidence="2" type="ORF">Pan44_13310</name>
</gene>
<sequence>MATRTTKSGTRGRLAVLIRGLVVGAALLWLLATGWVWSGRPPLVTVVAESRSNRLQVMGFDGDGNIAVAVGPPVAQRSRGRSSIAKAVPVHGPLTLHSPTGETLSTLLAEDEAIQKVRMDLGLVVSRISGFARLRSFGRMKPLVEAPIESEKAQVTISPEGSRLLVVTGGAASVYDCRDGTAVWSKPGVSTAIWAGDDWVHLQMSEDGAPEALANAGSGEVVRGTGKAFPKPHEGERSPDGRLAWWAVPRDAEDPPGLYDTVTGQRLWGLEHASVSRISAEQSRYFFFSDDSTELCVLYDAGSDLFRIARWRARDAEPIHGLPRDALLLVNEYQGTKAISEDGRWRSTSIRRPGRASGWIPRSVLQSLLMRAPSVYVKLLPLVSTSSFTRITEIPTGQIVAETPQLGPDVVVEPGDKAFLFHGGPKVTRVDLPPRTDYGWLVRYGILPPAVLIGLWEVWRWRRRGVAERDQGAAVVQSG</sequence>
<feature type="transmembrane region" description="Helical" evidence="1">
    <location>
        <begin position="12"/>
        <end position="37"/>
    </location>
</feature>
<dbReference type="EMBL" id="CP036271">
    <property type="protein sequence ID" value="QDT53315.1"/>
    <property type="molecule type" value="Genomic_DNA"/>
</dbReference>
<keyword evidence="1" id="KW-0472">Membrane</keyword>
<dbReference type="SUPFAM" id="SSF50969">
    <property type="entry name" value="YVTN repeat-like/Quinoprotein amine dehydrogenase"/>
    <property type="match status" value="1"/>
</dbReference>
<name>A0A517SB27_9PLAN</name>
<proteinExistence type="predicted"/>